<dbReference type="Proteomes" id="UP000594638">
    <property type="component" value="Unassembled WGS sequence"/>
</dbReference>
<dbReference type="EMBL" id="CACTIH010001831">
    <property type="protein sequence ID" value="CAA2964849.1"/>
    <property type="molecule type" value="Genomic_DNA"/>
</dbReference>
<evidence type="ECO:0000313" key="2">
    <source>
        <dbReference type="EMBL" id="CAA2964849.1"/>
    </source>
</evidence>
<keyword evidence="3" id="KW-1185">Reference proteome</keyword>
<dbReference type="Gramene" id="OE9A090765T1">
    <property type="protein sequence ID" value="OE9A090765C1"/>
    <property type="gene ID" value="OE9A090765"/>
</dbReference>
<gene>
    <name evidence="2" type="ORF">OLEA9_A090765</name>
</gene>
<name>A0A8S0QG34_OLEEU</name>
<accession>A0A8S0QG34</accession>
<sequence>MRVFRVEPCQGLPELLRGVHGRWPLRTVDSSAAASIQLATEARPRPKRTNPSAAKADASLVCTCLRSTSNAIRPFSRGEIKIQVRDRFKVGLMLVHFWVRDSDPTGLPNSVEPRGTPPLSVPESRAQWRTTKVSPVVSVKGESIEIGFISCLCECVITDPWARLDIKRVEKFKRTSEKSYFALGPPTSLQTLGSPRTTPVQREIFERNSLSGSWFEHGRSFQSARTPHTHPERLNQVACKPARAS</sequence>
<evidence type="ECO:0000256" key="1">
    <source>
        <dbReference type="SAM" id="MobiDB-lite"/>
    </source>
</evidence>
<protein>
    <submittedName>
        <fullName evidence="2">Uncharacterized protein</fullName>
    </submittedName>
</protein>
<evidence type="ECO:0000313" key="3">
    <source>
        <dbReference type="Proteomes" id="UP000594638"/>
    </source>
</evidence>
<proteinExistence type="predicted"/>
<dbReference type="AlphaFoldDB" id="A0A8S0QG34"/>
<reference evidence="2 3" key="1">
    <citation type="submission" date="2019-12" db="EMBL/GenBank/DDBJ databases">
        <authorList>
            <person name="Alioto T."/>
            <person name="Alioto T."/>
            <person name="Gomez Garrido J."/>
        </authorList>
    </citation>
    <scope>NUCLEOTIDE SEQUENCE [LARGE SCALE GENOMIC DNA]</scope>
</reference>
<organism evidence="2 3">
    <name type="scientific">Olea europaea subsp. europaea</name>
    <dbReference type="NCBI Taxonomy" id="158383"/>
    <lineage>
        <taxon>Eukaryota</taxon>
        <taxon>Viridiplantae</taxon>
        <taxon>Streptophyta</taxon>
        <taxon>Embryophyta</taxon>
        <taxon>Tracheophyta</taxon>
        <taxon>Spermatophyta</taxon>
        <taxon>Magnoliopsida</taxon>
        <taxon>eudicotyledons</taxon>
        <taxon>Gunneridae</taxon>
        <taxon>Pentapetalae</taxon>
        <taxon>asterids</taxon>
        <taxon>lamiids</taxon>
        <taxon>Lamiales</taxon>
        <taxon>Oleaceae</taxon>
        <taxon>Oleeae</taxon>
        <taxon>Olea</taxon>
    </lineage>
</organism>
<comment type="caution">
    <text evidence="2">The sequence shown here is derived from an EMBL/GenBank/DDBJ whole genome shotgun (WGS) entry which is preliminary data.</text>
</comment>
<feature type="region of interest" description="Disordered" evidence="1">
    <location>
        <begin position="106"/>
        <end position="125"/>
    </location>
</feature>